<keyword evidence="5" id="KW-1015">Disulfide bond</keyword>
<reference evidence="7 8" key="1">
    <citation type="submission" date="2022-05" db="EMBL/GenBank/DDBJ databases">
        <authorList>
            <consortium name="Genoscope - CEA"/>
            <person name="William W."/>
        </authorList>
    </citation>
    <scope>NUCLEOTIDE SEQUENCE [LARGE SCALE GENOMIC DNA]</scope>
</reference>
<dbReference type="SMART" id="SM00209">
    <property type="entry name" value="TSP1"/>
    <property type="match status" value="3"/>
</dbReference>
<feature type="chain" id="PRO_5046810756" description="Properdin" evidence="6">
    <location>
        <begin position="18"/>
        <end position="204"/>
    </location>
</feature>
<evidence type="ECO:0000313" key="8">
    <source>
        <dbReference type="Proteomes" id="UP001159405"/>
    </source>
</evidence>
<evidence type="ECO:0000256" key="5">
    <source>
        <dbReference type="ARBA" id="ARBA00023157"/>
    </source>
</evidence>
<keyword evidence="8" id="KW-1185">Reference proteome</keyword>
<evidence type="ECO:0008006" key="9">
    <source>
        <dbReference type="Google" id="ProtNLM"/>
    </source>
</evidence>
<dbReference type="PROSITE" id="PS50092">
    <property type="entry name" value="TSP1"/>
    <property type="match status" value="3"/>
</dbReference>
<keyword evidence="3 6" id="KW-0732">Signal</keyword>
<dbReference type="InterPro" id="IPR000884">
    <property type="entry name" value="TSP1_rpt"/>
</dbReference>
<keyword evidence="4" id="KW-0677">Repeat</keyword>
<feature type="signal peptide" evidence="6">
    <location>
        <begin position="1"/>
        <end position="17"/>
    </location>
</feature>
<dbReference type="InterPro" id="IPR036383">
    <property type="entry name" value="TSP1_rpt_sf"/>
</dbReference>
<dbReference type="Pfam" id="PF00090">
    <property type="entry name" value="TSP_1"/>
    <property type="match status" value="3"/>
</dbReference>
<dbReference type="PANTHER" id="PTHR22906:SF43">
    <property type="entry name" value="PROPERDIN"/>
    <property type="match status" value="1"/>
</dbReference>
<protein>
    <recommendedName>
        <fullName evidence="9">Properdin</fullName>
    </recommendedName>
</protein>
<proteinExistence type="predicted"/>
<sequence>MNLSGWFSVILFTGCLAFSCQDELNNTKAAVDGNWGEWSQWSTCTRTCGYGAQQRTRECNNPAPSHGGKDCAGPNIFHRLCNQRNCSAAVDGNWGEWSQWSTCTRTCGGGEQQRTRECNNPAPANGGRECEGAFRQRDRLCSYQGCPVDGMWSPWGSWSQCSKTCEHGTRKRTRLCNHPEPAFNGTFCAGIGHETQNCSGLPAC</sequence>
<dbReference type="PRINTS" id="PR01705">
    <property type="entry name" value="TSP1REPEAT"/>
</dbReference>
<dbReference type="Proteomes" id="UP001159405">
    <property type="component" value="Unassembled WGS sequence"/>
</dbReference>
<comment type="subcellular location">
    <subcellularLocation>
        <location evidence="1">Secreted</location>
    </subcellularLocation>
</comment>
<dbReference type="InterPro" id="IPR052065">
    <property type="entry name" value="Compl_asym_regulator"/>
</dbReference>
<feature type="non-terminal residue" evidence="7">
    <location>
        <position position="204"/>
    </location>
</feature>
<dbReference type="SUPFAM" id="SSF82895">
    <property type="entry name" value="TSP-1 type 1 repeat"/>
    <property type="match status" value="3"/>
</dbReference>
<dbReference type="PANTHER" id="PTHR22906">
    <property type="entry name" value="PROPERDIN"/>
    <property type="match status" value="1"/>
</dbReference>
<keyword evidence="2" id="KW-0964">Secreted</keyword>
<evidence type="ECO:0000313" key="7">
    <source>
        <dbReference type="EMBL" id="CAH3135600.1"/>
    </source>
</evidence>
<evidence type="ECO:0000256" key="1">
    <source>
        <dbReference type="ARBA" id="ARBA00004613"/>
    </source>
</evidence>
<evidence type="ECO:0000256" key="6">
    <source>
        <dbReference type="SAM" id="SignalP"/>
    </source>
</evidence>
<evidence type="ECO:0000256" key="4">
    <source>
        <dbReference type="ARBA" id="ARBA00022737"/>
    </source>
</evidence>
<comment type="caution">
    <text evidence="7">The sequence shown here is derived from an EMBL/GenBank/DDBJ whole genome shotgun (WGS) entry which is preliminary data.</text>
</comment>
<name>A0ABN8P6S5_9CNID</name>
<gene>
    <name evidence="7" type="ORF">PLOB_00037984</name>
</gene>
<organism evidence="7 8">
    <name type="scientific">Porites lobata</name>
    <dbReference type="NCBI Taxonomy" id="104759"/>
    <lineage>
        <taxon>Eukaryota</taxon>
        <taxon>Metazoa</taxon>
        <taxon>Cnidaria</taxon>
        <taxon>Anthozoa</taxon>
        <taxon>Hexacorallia</taxon>
        <taxon>Scleractinia</taxon>
        <taxon>Fungiina</taxon>
        <taxon>Poritidae</taxon>
        <taxon>Porites</taxon>
    </lineage>
</organism>
<dbReference type="EMBL" id="CALNXK010000056">
    <property type="protein sequence ID" value="CAH3135600.1"/>
    <property type="molecule type" value="Genomic_DNA"/>
</dbReference>
<dbReference type="Gene3D" id="2.20.100.10">
    <property type="entry name" value="Thrombospondin type-1 (TSP1) repeat"/>
    <property type="match status" value="3"/>
</dbReference>
<evidence type="ECO:0000256" key="3">
    <source>
        <dbReference type="ARBA" id="ARBA00022729"/>
    </source>
</evidence>
<evidence type="ECO:0000256" key="2">
    <source>
        <dbReference type="ARBA" id="ARBA00022525"/>
    </source>
</evidence>
<accession>A0ABN8P6S5</accession>